<proteinExistence type="inferred from homology"/>
<dbReference type="InterPro" id="IPR002397">
    <property type="entry name" value="Cyt_P450_B"/>
</dbReference>
<evidence type="ECO:0000256" key="4">
    <source>
        <dbReference type="ARBA" id="ARBA00023002"/>
    </source>
</evidence>
<dbReference type="SUPFAM" id="SSF48264">
    <property type="entry name" value="Cytochrome P450"/>
    <property type="match status" value="1"/>
</dbReference>
<dbReference type="GO" id="GO:0016705">
    <property type="term" value="F:oxidoreductase activity, acting on paired donors, with incorporation or reduction of molecular oxygen"/>
    <property type="evidence" value="ECO:0007669"/>
    <property type="project" value="InterPro"/>
</dbReference>
<dbReference type="GO" id="GO:0005506">
    <property type="term" value="F:iron ion binding"/>
    <property type="evidence" value="ECO:0007669"/>
    <property type="project" value="InterPro"/>
</dbReference>
<dbReference type="PRINTS" id="PR00359">
    <property type="entry name" value="BP450"/>
</dbReference>
<dbReference type="Proteomes" id="UP000035016">
    <property type="component" value="Chromosome Chromosome"/>
</dbReference>
<gene>
    <name evidence="8" type="primary">cxm22</name>
</gene>
<dbReference type="CDD" id="cd11030">
    <property type="entry name" value="CYP105-like"/>
    <property type="match status" value="1"/>
</dbReference>
<keyword evidence="2 7" id="KW-0349">Heme</keyword>
<sequence length="393" mass="43813">MTEAVAFPQDRSCPYHPPTGYRPLAARDPLAKVTLFDGREVWAVTGHAEARRLLIDPRMSSDRTNPAFPRTNPAVRQMRTPITAALAGVDDPVHKVQRRMLIPSFTLNRINGLRPRIQETVDQLLDAMVANGSPTELVGAFAQPLPSMTMCHLLGVPYEDHDFFEEQTIRLTNGPRPLEAKAALMGYLDALIDKKRQEPGEGLFDDLVHQQFLPGNLEREVLLELVWVLLVAGHDTSANMISLGTFTLLQHPERLAELRADLSLVPAAVEELLRYLTIADGLPRVATADIEVGGTTIRKDDGVVFLASLINRDGDLHERPDELDWHRSHRDHFSFGFGIHQCLGQNLARALLEIAFRSLLERLPGLRLAVPAQEVPFKLGQVFQGMVELPVAW</sequence>
<evidence type="ECO:0000313" key="8">
    <source>
        <dbReference type="EMBL" id="CQR60480.1"/>
    </source>
</evidence>
<dbReference type="Gene3D" id="1.10.630.10">
    <property type="entry name" value="Cytochrome P450"/>
    <property type="match status" value="1"/>
</dbReference>
<evidence type="ECO:0000256" key="3">
    <source>
        <dbReference type="ARBA" id="ARBA00022723"/>
    </source>
</evidence>
<dbReference type="EMBL" id="LN831790">
    <property type="protein sequence ID" value="CQR60480.1"/>
    <property type="molecule type" value="Genomic_DNA"/>
</dbReference>
<dbReference type="Pfam" id="PF00067">
    <property type="entry name" value="p450"/>
    <property type="match status" value="1"/>
</dbReference>
<dbReference type="AlphaFoldDB" id="A0A0F7VME9"/>
<comment type="similarity">
    <text evidence="1 7">Belongs to the cytochrome P450 family.</text>
</comment>
<organism evidence="8 9">
    <name type="scientific">Streptomyces leeuwenhoekii</name>
    <dbReference type="NCBI Taxonomy" id="1437453"/>
    <lineage>
        <taxon>Bacteria</taxon>
        <taxon>Bacillati</taxon>
        <taxon>Actinomycetota</taxon>
        <taxon>Actinomycetes</taxon>
        <taxon>Kitasatosporales</taxon>
        <taxon>Streptomycetaceae</taxon>
        <taxon>Streptomyces</taxon>
    </lineage>
</organism>
<evidence type="ECO:0000256" key="5">
    <source>
        <dbReference type="ARBA" id="ARBA00023004"/>
    </source>
</evidence>
<reference evidence="8 9" key="1">
    <citation type="submission" date="2015-02" db="EMBL/GenBank/DDBJ databases">
        <authorList>
            <person name="Gomez-Escribano P.J."/>
        </authorList>
    </citation>
    <scope>NUCLEOTIDE SEQUENCE [LARGE SCALE GENOMIC DNA]</scope>
    <source>
        <strain evidence="9">C34 (DSM 42122 / NRRL B-24963)</strain>
    </source>
</reference>
<evidence type="ECO:0000256" key="7">
    <source>
        <dbReference type="RuleBase" id="RU000461"/>
    </source>
</evidence>
<name>A0A0F7VME9_STRLW</name>
<keyword evidence="3 7" id="KW-0479">Metal-binding</keyword>
<keyword evidence="6 7" id="KW-0503">Monooxygenase</keyword>
<evidence type="ECO:0000256" key="1">
    <source>
        <dbReference type="ARBA" id="ARBA00010617"/>
    </source>
</evidence>
<accession>A0A0F7VME9</accession>
<evidence type="ECO:0000256" key="2">
    <source>
        <dbReference type="ARBA" id="ARBA00022617"/>
    </source>
</evidence>
<dbReference type="InterPro" id="IPR001128">
    <property type="entry name" value="Cyt_P450"/>
</dbReference>
<dbReference type="InterPro" id="IPR036396">
    <property type="entry name" value="Cyt_P450_sf"/>
</dbReference>
<protein>
    <submittedName>
        <fullName evidence="8">Rif-orf4 homologue Cytochrome P450</fullName>
    </submittedName>
</protein>
<dbReference type="FunFam" id="1.10.630.10:FF:000018">
    <property type="entry name" value="Cytochrome P450 monooxygenase"/>
    <property type="match status" value="1"/>
</dbReference>
<dbReference type="GO" id="GO:0004497">
    <property type="term" value="F:monooxygenase activity"/>
    <property type="evidence" value="ECO:0007669"/>
    <property type="project" value="UniProtKB-KW"/>
</dbReference>
<dbReference type="KEGG" id="sle:cxm22"/>
<dbReference type="PANTHER" id="PTHR46696">
    <property type="entry name" value="P450, PUTATIVE (EUROFUNG)-RELATED"/>
    <property type="match status" value="1"/>
</dbReference>
<dbReference type="PRINTS" id="PR00385">
    <property type="entry name" value="P450"/>
</dbReference>
<keyword evidence="4 7" id="KW-0560">Oxidoreductase</keyword>
<evidence type="ECO:0000313" key="9">
    <source>
        <dbReference type="Proteomes" id="UP000035016"/>
    </source>
</evidence>
<evidence type="ECO:0000256" key="6">
    <source>
        <dbReference type="ARBA" id="ARBA00023033"/>
    </source>
</evidence>
<dbReference type="PANTHER" id="PTHR46696:SF1">
    <property type="entry name" value="CYTOCHROME P450 YJIB-RELATED"/>
    <property type="match status" value="1"/>
</dbReference>
<dbReference type="InterPro" id="IPR017972">
    <property type="entry name" value="Cyt_P450_CS"/>
</dbReference>
<dbReference type="PROSITE" id="PS00086">
    <property type="entry name" value="CYTOCHROME_P450"/>
    <property type="match status" value="1"/>
</dbReference>
<dbReference type="RefSeq" id="WP_029387780.1">
    <property type="nucleotide sequence ID" value="NZ_AZSD01000593.1"/>
</dbReference>
<keyword evidence="5 7" id="KW-0408">Iron</keyword>
<dbReference type="GO" id="GO:0020037">
    <property type="term" value="F:heme binding"/>
    <property type="evidence" value="ECO:0007669"/>
    <property type="project" value="InterPro"/>
</dbReference>